<evidence type="ECO:0000313" key="2">
    <source>
        <dbReference type="EMBL" id="KAI7727912.1"/>
    </source>
</evidence>
<organism evidence="2 3">
    <name type="scientific">Ambrosia artemisiifolia</name>
    <name type="common">Common ragweed</name>
    <dbReference type="NCBI Taxonomy" id="4212"/>
    <lineage>
        <taxon>Eukaryota</taxon>
        <taxon>Viridiplantae</taxon>
        <taxon>Streptophyta</taxon>
        <taxon>Embryophyta</taxon>
        <taxon>Tracheophyta</taxon>
        <taxon>Spermatophyta</taxon>
        <taxon>Magnoliopsida</taxon>
        <taxon>eudicotyledons</taxon>
        <taxon>Gunneridae</taxon>
        <taxon>Pentapetalae</taxon>
        <taxon>asterids</taxon>
        <taxon>campanulids</taxon>
        <taxon>Asterales</taxon>
        <taxon>Asteraceae</taxon>
        <taxon>Asteroideae</taxon>
        <taxon>Heliantheae alliance</taxon>
        <taxon>Heliantheae</taxon>
        <taxon>Ambrosia</taxon>
    </lineage>
</organism>
<reference evidence="2" key="1">
    <citation type="submission" date="2022-06" db="EMBL/GenBank/DDBJ databases">
        <title>Uncovering the hologenomic basis of an extraordinary plant invasion.</title>
        <authorList>
            <person name="Bieker V.C."/>
            <person name="Martin M.D."/>
            <person name="Gilbert T."/>
            <person name="Hodgins K."/>
            <person name="Battlay P."/>
            <person name="Petersen B."/>
            <person name="Wilson J."/>
        </authorList>
    </citation>
    <scope>NUCLEOTIDE SEQUENCE</scope>
    <source>
        <strain evidence="2">AA19_3_7</strain>
        <tissue evidence="2">Leaf</tissue>
    </source>
</reference>
<proteinExistence type="predicted"/>
<sequence>MVAFVGSMVAVVGSMVTVAVVGSSFGGFDGGPKMVVRETMVVEGDDSGGYGS</sequence>
<feature type="transmembrane region" description="Helical" evidence="1">
    <location>
        <begin position="6"/>
        <end position="28"/>
    </location>
</feature>
<keyword evidence="3" id="KW-1185">Reference proteome</keyword>
<accession>A0AAD5BR11</accession>
<protein>
    <submittedName>
        <fullName evidence="2">Uncharacterized protein</fullName>
    </submittedName>
</protein>
<keyword evidence="1" id="KW-1133">Transmembrane helix</keyword>
<name>A0AAD5BR11_AMBAR</name>
<dbReference type="AlphaFoldDB" id="A0AAD5BR11"/>
<keyword evidence="1" id="KW-0812">Transmembrane</keyword>
<comment type="caution">
    <text evidence="2">The sequence shown here is derived from an EMBL/GenBank/DDBJ whole genome shotgun (WGS) entry which is preliminary data.</text>
</comment>
<keyword evidence="1" id="KW-0472">Membrane</keyword>
<dbReference type="Proteomes" id="UP001206925">
    <property type="component" value="Unassembled WGS sequence"/>
</dbReference>
<gene>
    <name evidence="2" type="ORF">M8C21_005647</name>
</gene>
<evidence type="ECO:0000256" key="1">
    <source>
        <dbReference type="SAM" id="Phobius"/>
    </source>
</evidence>
<evidence type="ECO:0000313" key="3">
    <source>
        <dbReference type="Proteomes" id="UP001206925"/>
    </source>
</evidence>
<dbReference type="EMBL" id="JAMZMK010011300">
    <property type="protein sequence ID" value="KAI7727912.1"/>
    <property type="molecule type" value="Genomic_DNA"/>
</dbReference>